<feature type="non-terminal residue" evidence="2">
    <location>
        <position position="1"/>
    </location>
</feature>
<organism evidence="2">
    <name type="scientific">marine sediment metagenome</name>
    <dbReference type="NCBI Taxonomy" id="412755"/>
    <lineage>
        <taxon>unclassified sequences</taxon>
        <taxon>metagenomes</taxon>
        <taxon>ecological metagenomes</taxon>
    </lineage>
</organism>
<dbReference type="InterPro" id="IPR004038">
    <property type="entry name" value="Ribosomal_eL8/eL30/eS12/Gad45"/>
</dbReference>
<dbReference type="InterPro" id="IPR029064">
    <property type="entry name" value="Ribosomal_eL30-like_sf"/>
</dbReference>
<dbReference type="SUPFAM" id="SSF55315">
    <property type="entry name" value="L30e-like"/>
    <property type="match status" value="1"/>
</dbReference>
<dbReference type="Gene3D" id="3.30.1330.30">
    <property type="match status" value="1"/>
</dbReference>
<feature type="domain" description="Ribosomal protein eL8/eL30/eS12/Gadd45" evidence="1">
    <location>
        <begin position="4"/>
        <end position="34"/>
    </location>
</feature>
<proteinExistence type="predicted"/>
<sequence length="37" mass="4024">QEFEGTSWDLGETVGKPFMVSAIAIIKPGDSKILKMV</sequence>
<comment type="caution">
    <text evidence="2">The sequence shown here is derived from an EMBL/GenBank/DDBJ whole genome shotgun (WGS) entry which is preliminary data.</text>
</comment>
<evidence type="ECO:0000259" key="1">
    <source>
        <dbReference type="Pfam" id="PF01248"/>
    </source>
</evidence>
<dbReference type="EMBL" id="BART01007773">
    <property type="protein sequence ID" value="GAG63250.1"/>
    <property type="molecule type" value="Genomic_DNA"/>
</dbReference>
<accession>X0Z250</accession>
<dbReference type="AlphaFoldDB" id="X0Z250"/>
<evidence type="ECO:0000313" key="2">
    <source>
        <dbReference type="EMBL" id="GAG63250.1"/>
    </source>
</evidence>
<reference evidence="2" key="1">
    <citation type="journal article" date="2014" name="Front. Microbiol.">
        <title>High frequency of phylogenetically diverse reductive dehalogenase-homologous genes in deep subseafloor sedimentary metagenomes.</title>
        <authorList>
            <person name="Kawai M."/>
            <person name="Futagami T."/>
            <person name="Toyoda A."/>
            <person name="Takaki Y."/>
            <person name="Nishi S."/>
            <person name="Hori S."/>
            <person name="Arai W."/>
            <person name="Tsubouchi T."/>
            <person name="Morono Y."/>
            <person name="Uchiyama I."/>
            <person name="Ito T."/>
            <person name="Fujiyama A."/>
            <person name="Inagaki F."/>
            <person name="Takami H."/>
        </authorList>
    </citation>
    <scope>NUCLEOTIDE SEQUENCE</scope>
    <source>
        <strain evidence="2">Expedition CK06-06</strain>
    </source>
</reference>
<dbReference type="Pfam" id="PF01248">
    <property type="entry name" value="Ribosomal_L7Ae"/>
    <property type="match status" value="1"/>
</dbReference>
<gene>
    <name evidence="2" type="ORF">S01H4_17618</name>
</gene>
<name>X0Z250_9ZZZZ</name>
<protein>
    <recommendedName>
        <fullName evidence="1">Ribosomal protein eL8/eL30/eS12/Gadd45 domain-containing protein</fullName>
    </recommendedName>
</protein>